<dbReference type="EMBL" id="JAGSPN010000005">
    <property type="protein sequence ID" value="MBR7782107.1"/>
    <property type="molecule type" value="Genomic_DNA"/>
</dbReference>
<reference evidence="1" key="1">
    <citation type="submission" date="2021-04" db="EMBL/GenBank/DDBJ databases">
        <title>novel species isolated from subtropical streams in China.</title>
        <authorList>
            <person name="Lu H."/>
        </authorList>
    </citation>
    <scope>NUCLEOTIDE SEQUENCE</scope>
    <source>
        <strain evidence="1">LFS511W</strain>
    </source>
</reference>
<evidence type="ECO:0000313" key="1">
    <source>
        <dbReference type="EMBL" id="MBR7782107.1"/>
    </source>
</evidence>
<name>A0A941DM84_9BURK</name>
<protein>
    <recommendedName>
        <fullName evidence="3">Lipoprotein</fullName>
    </recommendedName>
</protein>
<dbReference type="PROSITE" id="PS51257">
    <property type="entry name" value="PROKAR_LIPOPROTEIN"/>
    <property type="match status" value="1"/>
</dbReference>
<accession>A0A941DM84</accession>
<dbReference type="AlphaFoldDB" id="A0A941DM84"/>
<dbReference type="RefSeq" id="WP_212687456.1">
    <property type="nucleotide sequence ID" value="NZ_JAGSPN010000005.1"/>
</dbReference>
<evidence type="ECO:0008006" key="3">
    <source>
        <dbReference type="Google" id="ProtNLM"/>
    </source>
</evidence>
<keyword evidence="2" id="KW-1185">Reference proteome</keyword>
<proteinExistence type="predicted"/>
<evidence type="ECO:0000313" key="2">
    <source>
        <dbReference type="Proteomes" id="UP000680067"/>
    </source>
</evidence>
<comment type="caution">
    <text evidence="1">The sequence shown here is derived from an EMBL/GenBank/DDBJ whole genome shotgun (WGS) entry which is preliminary data.</text>
</comment>
<sequence length="81" mass="9251">MAIKNWIGFCSIVFLLIACEPAREPVEKLSYEQLQKISDSCFANGKIATDNYCKEVASVFETQRSVRKEKARLAKLFAEHH</sequence>
<gene>
    <name evidence="1" type="ORF">KDM89_08145</name>
</gene>
<dbReference type="Proteomes" id="UP000680067">
    <property type="component" value="Unassembled WGS sequence"/>
</dbReference>
<organism evidence="1 2">
    <name type="scientific">Undibacterium luofuense</name>
    <dbReference type="NCBI Taxonomy" id="2828733"/>
    <lineage>
        <taxon>Bacteria</taxon>
        <taxon>Pseudomonadati</taxon>
        <taxon>Pseudomonadota</taxon>
        <taxon>Betaproteobacteria</taxon>
        <taxon>Burkholderiales</taxon>
        <taxon>Oxalobacteraceae</taxon>
        <taxon>Undibacterium</taxon>
    </lineage>
</organism>